<protein>
    <submittedName>
        <fullName evidence="1">Uncharacterized protein</fullName>
    </submittedName>
</protein>
<comment type="caution">
    <text evidence="1">The sequence shown here is derived from an EMBL/GenBank/DDBJ whole genome shotgun (WGS) entry which is preliminary data.</text>
</comment>
<dbReference type="OrthoDB" id="10306591at2759"/>
<dbReference type="Proteomes" id="UP000887013">
    <property type="component" value="Unassembled WGS sequence"/>
</dbReference>
<reference evidence="1" key="1">
    <citation type="submission" date="2020-08" db="EMBL/GenBank/DDBJ databases">
        <title>Multicomponent nature underlies the extraordinary mechanical properties of spider dragline silk.</title>
        <authorList>
            <person name="Kono N."/>
            <person name="Nakamura H."/>
            <person name="Mori M."/>
            <person name="Yoshida Y."/>
            <person name="Ohtoshi R."/>
            <person name="Malay A.D."/>
            <person name="Moran D.A.P."/>
            <person name="Tomita M."/>
            <person name="Numata K."/>
            <person name="Arakawa K."/>
        </authorList>
    </citation>
    <scope>NUCLEOTIDE SEQUENCE</scope>
</reference>
<keyword evidence="2" id="KW-1185">Reference proteome</keyword>
<gene>
    <name evidence="1" type="ORF">NPIL_2861</name>
</gene>
<dbReference type="AlphaFoldDB" id="A0A8X6P0R4"/>
<dbReference type="EMBL" id="BMAW01110294">
    <property type="protein sequence ID" value="GFT42510.1"/>
    <property type="molecule type" value="Genomic_DNA"/>
</dbReference>
<name>A0A8X6P0R4_NEPPI</name>
<accession>A0A8X6P0R4</accession>
<sequence length="163" mass="18935">MSLTSDSRLNFQFHHKFAIDLLNSVFEYYGIDFKISSLHLNFMNLISAFREHHKHDILSLLQNTGMKLFCKEVEETLDERLIENFEHYFEELCQLYHVPDESPFPFYAHIASAAAIAFNNGYLEAPDLAIKIIFQESVKSENNTCSKLYRANDFSKSKNVKGV</sequence>
<proteinExistence type="predicted"/>
<evidence type="ECO:0000313" key="1">
    <source>
        <dbReference type="EMBL" id="GFT42510.1"/>
    </source>
</evidence>
<organism evidence="1 2">
    <name type="scientific">Nephila pilipes</name>
    <name type="common">Giant wood spider</name>
    <name type="synonym">Nephila maculata</name>
    <dbReference type="NCBI Taxonomy" id="299642"/>
    <lineage>
        <taxon>Eukaryota</taxon>
        <taxon>Metazoa</taxon>
        <taxon>Ecdysozoa</taxon>
        <taxon>Arthropoda</taxon>
        <taxon>Chelicerata</taxon>
        <taxon>Arachnida</taxon>
        <taxon>Araneae</taxon>
        <taxon>Araneomorphae</taxon>
        <taxon>Entelegynae</taxon>
        <taxon>Araneoidea</taxon>
        <taxon>Nephilidae</taxon>
        <taxon>Nephila</taxon>
    </lineage>
</organism>
<evidence type="ECO:0000313" key="2">
    <source>
        <dbReference type="Proteomes" id="UP000887013"/>
    </source>
</evidence>